<evidence type="ECO:0000256" key="2">
    <source>
        <dbReference type="PROSITE-ProRule" id="PRU00335"/>
    </source>
</evidence>
<feature type="region of interest" description="Disordered" evidence="3">
    <location>
        <begin position="1"/>
        <end position="22"/>
    </location>
</feature>
<dbReference type="InterPro" id="IPR001647">
    <property type="entry name" value="HTH_TetR"/>
</dbReference>
<dbReference type="Gene3D" id="1.10.357.10">
    <property type="entry name" value="Tetracycline Repressor, domain 2"/>
    <property type="match status" value="1"/>
</dbReference>
<dbReference type="PANTHER" id="PTHR30055:SF226">
    <property type="entry name" value="HTH-TYPE TRANSCRIPTIONAL REGULATOR PKSA"/>
    <property type="match status" value="1"/>
</dbReference>
<dbReference type="RefSeq" id="WP_006369865.1">
    <property type="nucleotide sequence ID" value="NZ_CP116236.1"/>
</dbReference>
<gene>
    <name evidence="5" type="ORF">HGA05_23285</name>
</gene>
<dbReference type="InterPro" id="IPR009057">
    <property type="entry name" value="Homeodomain-like_sf"/>
</dbReference>
<comment type="caution">
    <text evidence="5">The sequence shown here is derived from an EMBL/GenBank/DDBJ whole genome shotgun (WGS) entry which is preliminary data.</text>
</comment>
<evidence type="ECO:0000259" key="4">
    <source>
        <dbReference type="PROSITE" id="PS50977"/>
    </source>
</evidence>
<name>A0A846WU82_9ACTN</name>
<dbReference type="Pfam" id="PF00440">
    <property type="entry name" value="TetR_N"/>
    <property type="match status" value="1"/>
</dbReference>
<dbReference type="PANTHER" id="PTHR30055">
    <property type="entry name" value="HTH-TYPE TRANSCRIPTIONAL REGULATOR RUTR"/>
    <property type="match status" value="1"/>
</dbReference>
<dbReference type="GO" id="GO:0000976">
    <property type="term" value="F:transcription cis-regulatory region binding"/>
    <property type="evidence" value="ECO:0007669"/>
    <property type="project" value="TreeGrafter"/>
</dbReference>
<accession>A0A846WU82</accession>
<feature type="DNA-binding region" description="H-T-H motif" evidence="2">
    <location>
        <begin position="48"/>
        <end position="67"/>
    </location>
</feature>
<feature type="domain" description="HTH tetR-type" evidence="4">
    <location>
        <begin position="25"/>
        <end position="85"/>
    </location>
</feature>
<evidence type="ECO:0000313" key="5">
    <source>
        <dbReference type="EMBL" id="NKY04496.1"/>
    </source>
</evidence>
<dbReference type="InterPro" id="IPR050109">
    <property type="entry name" value="HTH-type_TetR-like_transc_reg"/>
</dbReference>
<dbReference type="AlphaFoldDB" id="A0A846WU82"/>
<organism evidence="5 6">
    <name type="scientific">Gordonia polyisoprenivorans</name>
    <dbReference type="NCBI Taxonomy" id="84595"/>
    <lineage>
        <taxon>Bacteria</taxon>
        <taxon>Bacillati</taxon>
        <taxon>Actinomycetota</taxon>
        <taxon>Actinomycetes</taxon>
        <taxon>Mycobacteriales</taxon>
        <taxon>Gordoniaceae</taxon>
        <taxon>Gordonia</taxon>
    </lineage>
</organism>
<protein>
    <submittedName>
        <fullName evidence="5">TetR/AcrR family transcriptional regulator</fullName>
    </submittedName>
</protein>
<evidence type="ECO:0000256" key="3">
    <source>
        <dbReference type="SAM" id="MobiDB-lite"/>
    </source>
</evidence>
<proteinExistence type="predicted"/>
<dbReference type="GO" id="GO:0003700">
    <property type="term" value="F:DNA-binding transcription factor activity"/>
    <property type="evidence" value="ECO:0007669"/>
    <property type="project" value="TreeGrafter"/>
</dbReference>
<dbReference type="SUPFAM" id="SSF46689">
    <property type="entry name" value="Homeodomain-like"/>
    <property type="match status" value="1"/>
</dbReference>
<dbReference type="PROSITE" id="PS50977">
    <property type="entry name" value="HTH_TETR_2"/>
    <property type="match status" value="1"/>
</dbReference>
<dbReference type="Proteomes" id="UP000563898">
    <property type="component" value="Unassembled WGS sequence"/>
</dbReference>
<dbReference type="EMBL" id="JAAXPC010000019">
    <property type="protein sequence ID" value="NKY04496.1"/>
    <property type="molecule type" value="Genomic_DNA"/>
</dbReference>
<keyword evidence="1 2" id="KW-0238">DNA-binding</keyword>
<reference evidence="5 6" key="1">
    <citation type="submission" date="2020-04" db="EMBL/GenBank/DDBJ databases">
        <title>MicrobeNet Type strains.</title>
        <authorList>
            <person name="Nicholson A.C."/>
        </authorList>
    </citation>
    <scope>NUCLEOTIDE SEQUENCE [LARGE SCALE GENOMIC DNA]</scope>
    <source>
        <strain evidence="5 6">ATCC BAA-14</strain>
    </source>
</reference>
<evidence type="ECO:0000256" key="1">
    <source>
        <dbReference type="ARBA" id="ARBA00023125"/>
    </source>
</evidence>
<sequence>MSTSDTSTDESDPLAVRPPVQRRSRESWTRALDAGVAILEEGGYDAFTIAAVCERASIPPRAIYARVDTKDALFLAVYEHGLARARAAQDAYSDDRWTQLNPAERITEAVNTLAGIFREFDRFLGAIVLVSGAHSEVNRRGARYVGELADLFVVAICGASPSVSAESRTRTYFHSLFSTLAIRVAYGPEFLAPIGDEQLVDQLIDMGRCYLID</sequence>
<evidence type="ECO:0000313" key="6">
    <source>
        <dbReference type="Proteomes" id="UP000563898"/>
    </source>
</evidence>